<evidence type="ECO:0000256" key="6">
    <source>
        <dbReference type="ARBA" id="ARBA00022692"/>
    </source>
</evidence>
<keyword evidence="6" id="KW-0812">Transmembrane</keyword>
<keyword evidence="14" id="KW-0342">GTP-binding</keyword>
<evidence type="ECO:0000256" key="16">
    <source>
        <dbReference type="ARBA" id="ARBA00024013"/>
    </source>
</evidence>
<protein>
    <submittedName>
        <fullName evidence="18">P-loop containing nucleoside triphosphate hydrolase protein</fullName>
    </submittedName>
</protein>
<dbReference type="CDD" id="cd00882">
    <property type="entry name" value="Ras_like_GTPase"/>
    <property type="match status" value="1"/>
</dbReference>
<dbReference type="Proteomes" id="UP001172102">
    <property type="component" value="Unassembled WGS sequence"/>
</dbReference>
<evidence type="ECO:0000256" key="14">
    <source>
        <dbReference type="ARBA" id="ARBA00023134"/>
    </source>
</evidence>
<evidence type="ECO:0000256" key="4">
    <source>
        <dbReference type="ARBA" id="ARBA00022528"/>
    </source>
</evidence>
<sequence>MDDEIIRLAVFGMTGAGKTSFVTLATGSDFKIGHDGSSCTKNVQIAVKPLGDGRTVALYDTPGFDDSEHEDEQIFEDLAKWLATSEKVGKRLNGVIFMQPITNARIADSERQKLQLFKQIVGRQYYHQVVIVTTMWDTFNHTKGKMNEKNRTDSVWNDMIACGAEVLQFKNTEESAASIVKHFTSNPGSFPPESLLLQQELRMHKGRLRETRAAKQLEGDIGKKVEDLRLQIRNLGGSEKLENMVQKMQGWLQRLRSAVVSRQIKA</sequence>
<keyword evidence="13" id="KW-1133">Transmembrane helix</keyword>
<keyword evidence="10" id="KW-1002">Plastid outer membrane</keyword>
<keyword evidence="12" id="KW-0653">Protein transport</keyword>
<dbReference type="GO" id="GO:0016787">
    <property type="term" value="F:hydrolase activity"/>
    <property type="evidence" value="ECO:0007669"/>
    <property type="project" value="UniProtKB-KW"/>
</dbReference>
<evidence type="ECO:0000256" key="2">
    <source>
        <dbReference type="ARBA" id="ARBA00004167"/>
    </source>
</evidence>
<evidence type="ECO:0000313" key="18">
    <source>
        <dbReference type="EMBL" id="KAK0720829.1"/>
    </source>
</evidence>
<keyword evidence="15" id="KW-0472">Membrane</keyword>
<evidence type="ECO:0000256" key="11">
    <source>
        <dbReference type="ARBA" id="ARBA00022842"/>
    </source>
</evidence>
<keyword evidence="19" id="KW-1185">Reference proteome</keyword>
<dbReference type="GO" id="GO:0015031">
    <property type="term" value="P:protein transport"/>
    <property type="evidence" value="ECO:0007669"/>
    <property type="project" value="UniProtKB-KW"/>
</dbReference>
<keyword evidence="3" id="KW-0813">Transport</keyword>
<keyword evidence="4" id="KW-0150">Chloroplast</keyword>
<dbReference type="PANTHER" id="PTHR10903">
    <property type="entry name" value="GTPASE, IMAP FAMILY MEMBER-RELATED"/>
    <property type="match status" value="1"/>
</dbReference>
<name>A0AA40DY72_9PEZI</name>
<comment type="subcellular location">
    <subcellularLocation>
        <location evidence="2">Membrane</location>
        <topology evidence="2">Single-pass membrane protein</topology>
    </subcellularLocation>
    <subcellularLocation>
        <location evidence="16">Plastid</location>
        <location evidence="16">Chloroplast outer membrane</location>
    </subcellularLocation>
</comment>
<dbReference type="Gene3D" id="3.40.50.300">
    <property type="entry name" value="P-loop containing nucleotide triphosphate hydrolases"/>
    <property type="match status" value="1"/>
</dbReference>
<evidence type="ECO:0000256" key="7">
    <source>
        <dbReference type="ARBA" id="ARBA00022723"/>
    </source>
</evidence>
<evidence type="ECO:0000259" key="17">
    <source>
        <dbReference type="Pfam" id="PF04548"/>
    </source>
</evidence>
<keyword evidence="11" id="KW-0460">Magnesium</keyword>
<evidence type="ECO:0000256" key="8">
    <source>
        <dbReference type="ARBA" id="ARBA00022741"/>
    </source>
</evidence>
<dbReference type="EMBL" id="JAUKUA010000003">
    <property type="protein sequence ID" value="KAK0720829.1"/>
    <property type="molecule type" value="Genomic_DNA"/>
</dbReference>
<dbReference type="GO" id="GO:0005525">
    <property type="term" value="F:GTP binding"/>
    <property type="evidence" value="ECO:0007669"/>
    <property type="project" value="UniProtKB-KW"/>
</dbReference>
<dbReference type="Pfam" id="PF04548">
    <property type="entry name" value="AIG1"/>
    <property type="match status" value="1"/>
</dbReference>
<evidence type="ECO:0000256" key="1">
    <source>
        <dbReference type="ARBA" id="ARBA00001946"/>
    </source>
</evidence>
<feature type="domain" description="AIG1-type G" evidence="17">
    <location>
        <begin position="7"/>
        <end position="175"/>
    </location>
</feature>
<evidence type="ECO:0000256" key="12">
    <source>
        <dbReference type="ARBA" id="ARBA00022927"/>
    </source>
</evidence>
<proteinExistence type="predicted"/>
<dbReference type="InterPro" id="IPR027417">
    <property type="entry name" value="P-loop_NTPase"/>
</dbReference>
<evidence type="ECO:0000256" key="10">
    <source>
        <dbReference type="ARBA" id="ARBA00022805"/>
    </source>
</evidence>
<comment type="cofactor">
    <cofactor evidence="1">
        <name>Mg(2+)</name>
        <dbReference type="ChEBI" id="CHEBI:18420"/>
    </cofactor>
</comment>
<reference evidence="18" key="1">
    <citation type="submission" date="2023-06" db="EMBL/GenBank/DDBJ databases">
        <title>Genome-scale phylogeny and comparative genomics of the fungal order Sordariales.</title>
        <authorList>
            <consortium name="Lawrence Berkeley National Laboratory"/>
            <person name="Hensen N."/>
            <person name="Bonometti L."/>
            <person name="Westerberg I."/>
            <person name="Brannstrom I.O."/>
            <person name="Guillou S."/>
            <person name="Cros-Aarteil S."/>
            <person name="Calhoun S."/>
            <person name="Haridas S."/>
            <person name="Kuo A."/>
            <person name="Mondo S."/>
            <person name="Pangilinan J."/>
            <person name="Riley R."/>
            <person name="Labutti K."/>
            <person name="Andreopoulos B."/>
            <person name="Lipzen A."/>
            <person name="Chen C."/>
            <person name="Yanf M."/>
            <person name="Daum C."/>
            <person name="Ng V."/>
            <person name="Clum A."/>
            <person name="Steindorff A."/>
            <person name="Ohm R."/>
            <person name="Martin F."/>
            <person name="Silar P."/>
            <person name="Natvig D."/>
            <person name="Lalanne C."/>
            <person name="Gautier V."/>
            <person name="Ament-Velasquez S.L."/>
            <person name="Kruys A."/>
            <person name="Hutchinson M.I."/>
            <person name="Powell A.J."/>
            <person name="Barry K."/>
            <person name="Miller A.N."/>
            <person name="Grigoriev I.V."/>
            <person name="Debuchy R."/>
            <person name="Gladieux P."/>
            <person name="Thoren M.H."/>
            <person name="Johannesson H."/>
        </authorList>
    </citation>
    <scope>NUCLEOTIDE SEQUENCE</scope>
    <source>
        <strain evidence="18">SMH4607-1</strain>
    </source>
</reference>
<evidence type="ECO:0000256" key="3">
    <source>
        <dbReference type="ARBA" id="ARBA00022448"/>
    </source>
</evidence>
<evidence type="ECO:0000256" key="5">
    <source>
        <dbReference type="ARBA" id="ARBA00022640"/>
    </source>
</evidence>
<dbReference type="PANTHER" id="PTHR10903:SF135">
    <property type="entry name" value="TRANSLOCASE OF CHLOROPLAST 120, CHLOROPLASTIC-RELATED"/>
    <property type="match status" value="1"/>
</dbReference>
<organism evidence="18 19">
    <name type="scientific">Lasiosphaeris hirsuta</name>
    <dbReference type="NCBI Taxonomy" id="260670"/>
    <lineage>
        <taxon>Eukaryota</taxon>
        <taxon>Fungi</taxon>
        <taxon>Dikarya</taxon>
        <taxon>Ascomycota</taxon>
        <taxon>Pezizomycotina</taxon>
        <taxon>Sordariomycetes</taxon>
        <taxon>Sordariomycetidae</taxon>
        <taxon>Sordariales</taxon>
        <taxon>Lasiosphaeriaceae</taxon>
        <taxon>Lasiosphaeris</taxon>
    </lineage>
</organism>
<dbReference type="SUPFAM" id="SSF52540">
    <property type="entry name" value="P-loop containing nucleoside triphosphate hydrolases"/>
    <property type="match status" value="1"/>
</dbReference>
<keyword evidence="9 18" id="KW-0378">Hydrolase</keyword>
<dbReference type="InterPro" id="IPR045058">
    <property type="entry name" value="GIMA/IAN/Toc"/>
</dbReference>
<keyword evidence="8" id="KW-0547">Nucleotide-binding</keyword>
<keyword evidence="7" id="KW-0479">Metal-binding</keyword>
<dbReference type="AlphaFoldDB" id="A0AA40DY72"/>
<keyword evidence="5" id="KW-0934">Plastid</keyword>
<accession>A0AA40DY72</accession>
<evidence type="ECO:0000313" key="19">
    <source>
        <dbReference type="Proteomes" id="UP001172102"/>
    </source>
</evidence>
<gene>
    <name evidence="18" type="ORF">B0H67DRAFT_204837</name>
</gene>
<dbReference type="GO" id="GO:0016020">
    <property type="term" value="C:membrane"/>
    <property type="evidence" value="ECO:0007669"/>
    <property type="project" value="UniProtKB-SubCell"/>
</dbReference>
<evidence type="ECO:0000256" key="15">
    <source>
        <dbReference type="ARBA" id="ARBA00023136"/>
    </source>
</evidence>
<evidence type="ECO:0000256" key="9">
    <source>
        <dbReference type="ARBA" id="ARBA00022801"/>
    </source>
</evidence>
<dbReference type="GO" id="GO:0046872">
    <property type="term" value="F:metal ion binding"/>
    <property type="evidence" value="ECO:0007669"/>
    <property type="project" value="UniProtKB-KW"/>
</dbReference>
<comment type="caution">
    <text evidence="18">The sequence shown here is derived from an EMBL/GenBank/DDBJ whole genome shotgun (WGS) entry which is preliminary data.</text>
</comment>
<evidence type="ECO:0000256" key="13">
    <source>
        <dbReference type="ARBA" id="ARBA00022989"/>
    </source>
</evidence>
<dbReference type="InterPro" id="IPR006703">
    <property type="entry name" value="G_AIG1"/>
</dbReference>